<keyword evidence="1" id="KW-0472">Membrane</keyword>
<dbReference type="Pfam" id="PF12089">
    <property type="entry name" value="DUF3566"/>
    <property type="match status" value="1"/>
</dbReference>
<keyword evidence="1" id="KW-0812">Transmembrane</keyword>
<proteinExistence type="predicted"/>
<gene>
    <name evidence="3" type="ORF">SAMN04489714_2147</name>
</gene>
<reference evidence="3 4" key="1">
    <citation type="submission" date="2016-10" db="EMBL/GenBank/DDBJ databases">
        <authorList>
            <person name="Varghese N."/>
            <person name="Submissions S."/>
        </authorList>
    </citation>
    <scope>NUCLEOTIDE SEQUENCE [LARGE SCALE GENOMIC DNA]</scope>
    <source>
        <strain evidence="3 4">DSM 9169</strain>
    </source>
</reference>
<dbReference type="Proteomes" id="UP000198976">
    <property type="component" value="Chromosome I"/>
</dbReference>
<sequence>MSDLEDLDQPILDEDVPRRVDLSVARVDPWSVMKVGFLLSVALGIALVFATLVLWLMLDSMHVFGDIEEFLKNLSAERFVTLMEYLHLSKVLSYATIAAVANVIMITAMSTLGAFLYNIIASLVGGVRVSLMDE</sequence>
<dbReference type="EMBL" id="LT629792">
    <property type="protein sequence ID" value="SDU09792.1"/>
    <property type="molecule type" value="Genomic_DNA"/>
</dbReference>
<organism evidence="3 4">
    <name type="scientific">Schaalia radingae</name>
    <dbReference type="NCBI Taxonomy" id="131110"/>
    <lineage>
        <taxon>Bacteria</taxon>
        <taxon>Bacillati</taxon>
        <taxon>Actinomycetota</taxon>
        <taxon>Actinomycetes</taxon>
        <taxon>Actinomycetales</taxon>
        <taxon>Actinomycetaceae</taxon>
        <taxon>Schaalia</taxon>
    </lineage>
</organism>
<protein>
    <recommendedName>
        <fullName evidence="2">DUF3566 domain-containing protein</fullName>
    </recommendedName>
</protein>
<feature type="domain" description="DUF3566" evidence="2">
    <location>
        <begin position="17"/>
        <end position="133"/>
    </location>
</feature>
<evidence type="ECO:0000313" key="3">
    <source>
        <dbReference type="EMBL" id="SDU09792.1"/>
    </source>
</evidence>
<keyword evidence="1" id="KW-1133">Transmembrane helix</keyword>
<feature type="transmembrane region" description="Helical" evidence="1">
    <location>
        <begin position="37"/>
        <end position="58"/>
    </location>
</feature>
<evidence type="ECO:0000313" key="4">
    <source>
        <dbReference type="Proteomes" id="UP000198976"/>
    </source>
</evidence>
<dbReference type="RefSeq" id="WP_070726086.1">
    <property type="nucleotide sequence ID" value="NZ_LT629792.1"/>
</dbReference>
<name>A0ABY0VD20_9ACTO</name>
<evidence type="ECO:0000256" key="1">
    <source>
        <dbReference type="SAM" id="Phobius"/>
    </source>
</evidence>
<accession>A0ABY0VD20</accession>
<evidence type="ECO:0000259" key="2">
    <source>
        <dbReference type="Pfam" id="PF12089"/>
    </source>
</evidence>
<keyword evidence="4" id="KW-1185">Reference proteome</keyword>
<dbReference type="InterPro" id="IPR021949">
    <property type="entry name" value="DUF3566_TM"/>
</dbReference>
<feature type="transmembrane region" description="Helical" evidence="1">
    <location>
        <begin position="91"/>
        <end position="109"/>
    </location>
</feature>